<dbReference type="EMBL" id="CAVMJV010000028">
    <property type="protein sequence ID" value="CAK5075697.1"/>
    <property type="molecule type" value="Genomic_DNA"/>
</dbReference>
<proteinExistence type="predicted"/>
<organism evidence="1 2">
    <name type="scientific">Meloidogyne enterolobii</name>
    <name type="common">Root-knot nematode worm</name>
    <name type="synonym">Meloidogyne mayaguensis</name>
    <dbReference type="NCBI Taxonomy" id="390850"/>
    <lineage>
        <taxon>Eukaryota</taxon>
        <taxon>Metazoa</taxon>
        <taxon>Ecdysozoa</taxon>
        <taxon>Nematoda</taxon>
        <taxon>Chromadorea</taxon>
        <taxon>Rhabditida</taxon>
        <taxon>Tylenchina</taxon>
        <taxon>Tylenchomorpha</taxon>
        <taxon>Tylenchoidea</taxon>
        <taxon>Meloidogynidae</taxon>
        <taxon>Meloidogyninae</taxon>
        <taxon>Meloidogyne</taxon>
    </lineage>
</organism>
<protein>
    <submittedName>
        <fullName evidence="1">Uncharacterized protein</fullName>
    </submittedName>
</protein>
<evidence type="ECO:0000313" key="1">
    <source>
        <dbReference type="EMBL" id="CAK5075697.1"/>
    </source>
</evidence>
<dbReference type="Proteomes" id="UP001497535">
    <property type="component" value="Unassembled WGS sequence"/>
</dbReference>
<comment type="caution">
    <text evidence="1">The sequence shown here is derived from an EMBL/GenBank/DDBJ whole genome shotgun (WGS) entry which is preliminary data.</text>
</comment>
<gene>
    <name evidence="1" type="ORF">MENTE1834_LOCUS22520</name>
</gene>
<keyword evidence="2" id="KW-1185">Reference proteome</keyword>
<name>A0ACB0ZBA8_MELEN</name>
<reference evidence="1" key="1">
    <citation type="submission" date="2023-11" db="EMBL/GenBank/DDBJ databases">
        <authorList>
            <person name="Poullet M."/>
        </authorList>
    </citation>
    <scope>NUCLEOTIDE SEQUENCE</scope>
    <source>
        <strain evidence="1">E1834</strain>
    </source>
</reference>
<sequence>MQCIRFCDVKCNRKKIVKFEQRITNLFVTLFNNIYNLSPSTDIDRSGQLVLFLAQFVAWTKETTMQSESLNNCISQIKNRNPFSQIEPAHTSYIEQLKEGLEISEGNTSVVVDESVEDKPNEIEENIEEESTEDVNKIVNEIIEGLIDSSEKANNLINDESTNLQEQILLNTPSTVVVIMLLILFLIMYLRNAVRQYIKI</sequence>
<accession>A0ACB0ZBA8</accession>
<evidence type="ECO:0000313" key="2">
    <source>
        <dbReference type="Proteomes" id="UP001497535"/>
    </source>
</evidence>